<feature type="chain" id="PRO_5012409642" description="Lipocalin-like domain-containing protein" evidence="1">
    <location>
        <begin position="21"/>
        <end position="170"/>
    </location>
</feature>
<protein>
    <recommendedName>
        <fullName evidence="4">Lipocalin-like domain-containing protein</fullName>
    </recommendedName>
</protein>
<evidence type="ECO:0000313" key="3">
    <source>
        <dbReference type="Proteomes" id="UP000184232"/>
    </source>
</evidence>
<reference evidence="2 3" key="1">
    <citation type="submission" date="2016-11" db="EMBL/GenBank/DDBJ databases">
        <authorList>
            <person name="Jaros S."/>
            <person name="Januszkiewicz K."/>
            <person name="Wedrychowicz H."/>
        </authorList>
    </citation>
    <scope>NUCLEOTIDE SEQUENCE [LARGE SCALE GENOMIC DNA]</scope>
    <source>
        <strain evidence="2 3">DSM 22807</strain>
    </source>
</reference>
<dbReference type="STRING" id="683124.SAMN05444337_0966"/>
<feature type="signal peptide" evidence="1">
    <location>
        <begin position="1"/>
        <end position="20"/>
    </location>
</feature>
<gene>
    <name evidence="2" type="ORF">SAMN05444337_0966</name>
</gene>
<sequence length="170" mass="18483">MKTVKLILSVLFISSVTLFTSCSSDDDGGSGLSGVPTGEIVEVSLRQETLTGFDDEGNGSQKWWTHVVSSADFSSDDCGDDQTVEDGGYYAWYPNGNYYYKTSINGSTTLAGSWEWTNSSKTKIYIHNNSTGAEGEMTLTYLNESNIVYGIKQSGGGCSVTTYEQFNNPF</sequence>
<dbReference type="PROSITE" id="PS51257">
    <property type="entry name" value="PROKAR_LIPOPROTEIN"/>
    <property type="match status" value="1"/>
</dbReference>
<evidence type="ECO:0000313" key="2">
    <source>
        <dbReference type="EMBL" id="SHI85926.1"/>
    </source>
</evidence>
<keyword evidence="1" id="KW-0732">Signal</keyword>
<name>A0A1M6EKK4_9FLAO</name>
<keyword evidence="3" id="KW-1185">Reference proteome</keyword>
<evidence type="ECO:0000256" key="1">
    <source>
        <dbReference type="SAM" id="SignalP"/>
    </source>
</evidence>
<proteinExistence type="predicted"/>
<accession>A0A1M6EKK4</accession>
<organism evidence="2 3">
    <name type="scientific">Flavobacterium haoranii</name>
    <dbReference type="NCBI Taxonomy" id="683124"/>
    <lineage>
        <taxon>Bacteria</taxon>
        <taxon>Pseudomonadati</taxon>
        <taxon>Bacteroidota</taxon>
        <taxon>Flavobacteriia</taxon>
        <taxon>Flavobacteriales</taxon>
        <taxon>Flavobacteriaceae</taxon>
        <taxon>Flavobacterium</taxon>
    </lineage>
</organism>
<evidence type="ECO:0008006" key="4">
    <source>
        <dbReference type="Google" id="ProtNLM"/>
    </source>
</evidence>
<dbReference type="EMBL" id="FQZH01000001">
    <property type="protein sequence ID" value="SHI85926.1"/>
    <property type="molecule type" value="Genomic_DNA"/>
</dbReference>
<dbReference type="Proteomes" id="UP000184232">
    <property type="component" value="Unassembled WGS sequence"/>
</dbReference>
<dbReference type="RefSeq" id="WP_072782217.1">
    <property type="nucleotide sequence ID" value="NZ_CP045292.1"/>
</dbReference>
<dbReference type="OrthoDB" id="1442861at2"/>
<dbReference type="AlphaFoldDB" id="A0A1M6EKK4"/>